<dbReference type="AlphaFoldDB" id="A0A7C5AK96"/>
<dbReference type="EMBL" id="DTKJ01000014">
    <property type="protein sequence ID" value="HGZ10826.1"/>
    <property type="molecule type" value="Genomic_DNA"/>
</dbReference>
<protein>
    <submittedName>
        <fullName evidence="2">Uncharacterized protein</fullName>
    </submittedName>
</protein>
<evidence type="ECO:0000256" key="1">
    <source>
        <dbReference type="SAM" id="Phobius"/>
    </source>
</evidence>
<feature type="transmembrane region" description="Helical" evidence="1">
    <location>
        <begin position="118"/>
        <end position="139"/>
    </location>
</feature>
<comment type="caution">
    <text evidence="2">The sequence shown here is derived from an EMBL/GenBank/DDBJ whole genome shotgun (WGS) entry which is preliminary data.</text>
</comment>
<keyword evidence="1" id="KW-0812">Transmembrane</keyword>
<proteinExistence type="predicted"/>
<keyword evidence="1" id="KW-0472">Membrane</keyword>
<feature type="transmembrane region" description="Helical" evidence="1">
    <location>
        <begin position="71"/>
        <end position="91"/>
    </location>
</feature>
<feature type="transmembrane region" description="Helical" evidence="1">
    <location>
        <begin position="40"/>
        <end position="59"/>
    </location>
</feature>
<sequence>MVTRIAAAVGAALPLVFTNTPALAQWEGWFQWGTQGSYVHQFAHLLFLGAMLVFIWELYKGDLREWPGFRCIVWACWLLAWWNLDAIWGHALEWSLLNPVIMGQGFSRRLLMEDLHTWLFYLTKITHFVLLVPAFYLLYRGLRAMAAKIEAGRS</sequence>
<organism evidence="2">
    <name type="scientific">Desulfobacca acetoxidans</name>
    <dbReference type="NCBI Taxonomy" id="60893"/>
    <lineage>
        <taxon>Bacteria</taxon>
        <taxon>Pseudomonadati</taxon>
        <taxon>Thermodesulfobacteriota</taxon>
        <taxon>Desulfobaccia</taxon>
        <taxon>Desulfobaccales</taxon>
        <taxon>Desulfobaccaceae</taxon>
        <taxon>Desulfobacca</taxon>
    </lineage>
</organism>
<evidence type="ECO:0000313" key="2">
    <source>
        <dbReference type="EMBL" id="HGZ10826.1"/>
    </source>
</evidence>
<gene>
    <name evidence="2" type="ORF">ENW48_01240</name>
</gene>
<name>A0A7C5AK96_9BACT</name>
<reference evidence="2" key="1">
    <citation type="journal article" date="2020" name="mSystems">
        <title>Genome- and Community-Level Interaction Insights into Carbon Utilization and Element Cycling Functions of Hydrothermarchaeota in Hydrothermal Sediment.</title>
        <authorList>
            <person name="Zhou Z."/>
            <person name="Liu Y."/>
            <person name="Xu W."/>
            <person name="Pan J."/>
            <person name="Luo Z.H."/>
            <person name="Li M."/>
        </authorList>
    </citation>
    <scope>NUCLEOTIDE SEQUENCE [LARGE SCALE GENOMIC DNA]</scope>
    <source>
        <strain evidence="2">SpSt-853</strain>
    </source>
</reference>
<keyword evidence="1" id="KW-1133">Transmembrane helix</keyword>
<accession>A0A7C5AK96</accession>